<dbReference type="PANTHER" id="PTHR30096">
    <property type="entry name" value="4,5-DOPA DIOXYGENASE EXTRADIOL-LIKE PROTEIN"/>
    <property type="match status" value="1"/>
</dbReference>
<dbReference type="OrthoDB" id="7396853at2759"/>
<evidence type="ECO:0000313" key="7">
    <source>
        <dbReference type="EMBL" id="RDL35692.1"/>
    </source>
</evidence>
<evidence type="ECO:0000256" key="1">
    <source>
        <dbReference type="ARBA" id="ARBA00001947"/>
    </source>
</evidence>
<dbReference type="AlphaFoldDB" id="A0A370TJJ1"/>
<comment type="cofactor">
    <cofactor evidence="1">
        <name>Zn(2+)</name>
        <dbReference type="ChEBI" id="CHEBI:29105"/>
    </cofactor>
</comment>
<keyword evidence="5" id="KW-0560">Oxidoreductase</keyword>
<comment type="similarity">
    <text evidence="2">Belongs to the DODA-type extradiol aromatic ring-opening dioxygenase family.</text>
</comment>
<dbReference type="GO" id="GO:0016702">
    <property type="term" value="F:oxidoreductase activity, acting on single donors with incorporation of molecular oxygen, incorporation of two atoms of oxygen"/>
    <property type="evidence" value="ECO:0007669"/>
    <property type="project" value="UniProtKB-ARBA"/>
</dbReference>
<dbReference type="PANTHER" id="PTHR30096:SF0">
    <property type="entry name" value="4,5-DOPA DIOXYGENASE EXTRADIOL-LIKE PROTEIN"/>
    <property type="match status" value="1"/>
</dbReference>
<protein>
    <submittedName>
        <fullName evidence="7">Extradiol aromatic ring-opening dioxygenase</fullName>
    </submittedName>
</protein>
<dbReference type="EMBL" id="NPIC01000005">
    <property type="protein sequence ID" value="RDL35692.1"/>
    <property type="molecule type" value="Genomic_DNA"/>
</dbReference>
<keyword evidence="8" id="KW-1185">Reference proteome</keyword>
<keyword evidence="4" id="KW-0862">Zinc</keyword>
<sequence length="275" mass="29669">MASRAPVVAVCHGGGPMPILNDPGHAGLIKSMRTRVPEILGLGTASAPRAIVLVTAHWDERNPTISNGKKHSLYYDYHGFPPETYKLKYDAPGSPEVAAEVYDVLQKAGMNPQTDDQRGWDHGVFVPMLLINPAANIPIIQLSVLSSASPAQHYAMGRALAPLRDTGVAIVGSGMPTLHNLRLMFSGAANDKSVQKRNKEWSDKLTQTVGLESSQERGEMLNGWRDWVGAKEAHPQGGEEHFLPLVVCAGAGGDGKAGAFGDEVMGTKQFTYYWK</sequence>
<dbReference type="GO" id="GO:0008198">
    <property type="term" value="F:ferrous iron binding"/>
    <property type="evidence" value="ECO:0007669"/>
    <property type="project" value="InterPro"/>
</dbReference>
<dbReference type="Pfam" id="PF02900">
    <property type="entry name" value="LigB"/>
    <property type="match status" value="1"/>
</dbReference>
<evidence type="ECO:0000256" key="3">
    <source>
        <dbReference type="ARBA" id="ARBA00022723"/>
    </source>
</evidence>
<feature type="domain" description="Extradiol ring-cleavage dioxygenase class III enzyme subunit B" evidence="6">
    <location>
        <begin position="45"/>
        <end position="255"/>
    </location>
</feature>
<dbReference type="RefSeq" id="XP_031868348.1">
    <property type="nucleotide sequence ID" value="XM_032014927.1"/>
</dbReference>
<dbReference type="Proteomes" id="UP000254866">
    <property type="component" value="Unassembled WGS sequence"/>
</dbReference>
<name>A0A370TJJ1_9HELO</name>
<gene>
    <name evidence="7" type="ORF">BP5553_06304</name>
</gene>
<dbReference type="Gene3D" id="3.40.830.10">
    <property type="entry name" value="LigB-like"/>
    <property type="match status" value="1"/>
</dbReference>
<dbReference type="SUPFAM" id="SSF53213">
    <property type="entry name" value="LigB-like"/>
    <property type="match status" value="1"/>
</dbReference>
<dbReference type="GO" id="GO:0008270">
    <property type="term" value="F:zinc ion binding"/>
    <property type="evidence" value="ECO:0007669"/>
    <property type="project" value="InterPro"/>
</dbReference>
<evidence type="ECO:0000256" key="2">
    <source>
        <dbReference type="ARBA" id="ARBA00007581"/>
    </source>
</evidence>
<evidence type="ECO:0000256" key="4">
    <source>
        <dbReference type="ARBA" id="ARBA00022833"/>
    </source>
</evidence>
<keyword evidence="3" id="KW-0479">Metal-binding</keyword>
<dbReference type="InterPro" id="IPR004183">
    <property type="entry name" value="Xdiol_dOase_suB"/>
</dbReference>
<dbReference type="CDD" id="cd07363">
    <property type="entry name" value="45_DOPA_Dioxygenase"/>
    <property type="match status" value="1"/>
</dbReference>
<comment type="caution">
    <text evidence="7">The sequence shown here is derived from an EMBL/GenBank/DDBJ whole genome shotgun (WGS) entry which is preliminary data.</text>
</comment>
<reference evidence="7 8" key="1">
    <citation type="journal article" date="2018" name="IMA Fungus">
        <title>IMA Genome-F 9: Draft genome sequence of Annulohypoxylon stygium, Aspergillus mulundensis, Berkeleyomyces basicola (syn. Thielaviopsis basicola), Ceratocystis smalleyi, two Cercospora beticola strains, Coleophoma cylindrospora, Fusarium fracticaudum, Phialophora cf. hyalina, and Morchella septimelata.</title>
        <authorList>
            <person name="Wingfield B.D."/>
            <person name="Bills G.F."/>
            <person name="Dong Y."/>
            <person name="Huang W."/>
            <person name="Nel W.J."/>
            <person name="Swalarsk-Parry B.S."/>
            <person name="Vaghefi N."/>
            <person name="Wilken P.M."/>
            <person name="An Z."/>
            <person name="de Beer Z.W."/>
            <person name="De Vos L."/>
            <person name="Chen L."/>
            <person name="Duong T.A."/>
            <person name="Gao Y."/>
            <person name="Hammerbacher A."/>
            <person name="Kikkert J.R."/>
            <person name="Li Y."/>
            <person name="Li H."/>
            <person name="Li K."/>
            <person name="Li Q."/>
            <person name="Liu X."/>
            <person name="Ma X."/>
            <person name="Naidoo K."/>
            <person name="Pethybridge S.J."/>
            <person name="Sun J."/>
            <person name="Steenkamp E.T."/>
            <person name="van der Nest M.A."/>
            <person name="van Wyk S."/>
            <person name="Wingfield M.J."/>
            <person name="Xiong C."/>
            <person name="Yue Q."/>
            <person name="Zhang X."/>
        </authorList>
    </citation>
    <scope>NUCLEOTIDE SEQUENCE [LARGE SCALE GENOMIC DNA]</scope>
    <source>
        <strain evidence="7 8">BP 5553</strain>
    </source>
</reference>
<keyword evidence="7" id="KW-0223">Dioxygenase</keyword>
<accession>A0A370TJJ1</accession>
<dbReference type="STRING" id="2656787.A0A370TJJ1"/>
<evidence type="ECO:0000256" key="5">
    <source>
        <dbReference type="ARBA" id="ARBA00023002"/>
    </source>
</evidence>
<dbReference type="GeneID" id="43599153"/>
<proteinExistence type="inferred from homology"/>
<organism evidence="7 8">
    <name type="scientific">Venustampulla echinocandica</name>
    <dbReference type="NCBI Taxonomy" id="2656787"/>
    <lineage>
        <taxon>Eukaryota</taxon>
        <taxon>Fungi</taxon>
        <taxon>Dikarya</taxon>
        <taxon>Ascomycota</taxon>
        <taxon>Pezizomycotina</taxon>
        <taxon>Leotiomycetes</taxon>
        <taxon>Helotiales</taxon>
        <taxon>Pleuroascaceae</taxon>
        <taxon>Venustampulla</taxon>
    </lineage>
</organism>
<dbReference type="PIRSF" id="PIRSF006157">
    <property type="entry name" value="Doxgns_DODA"/>
    <property type="match status" value="1"/>
</dbReference>
<dbReference type="InterPro" id="IPR014436">
    <property type="entry name" value="Extradiol_dOase_DODA"/>
</dbReference>
<evidence type="ECO:0000259" key="6">
    <source>
        <dbReference type="Pfam" id="PF02900"/>
    </source>
</evidence>
<evidence type="ECO:0000313" key="8">
    <source>
        <dbReference type="Proteomes" id="UP000254866"/>
    </source>
</evidence>